<gene>
    <name evidence="7" type="ORF">RND71_013709</name>
</gene>
<reference evidence="7" key="1">
    <citation type="submission" date="2023-12" db="EMBL/GenBank/DDBJ databases">
        <title>Genome assembly of Anisodus tanguticus.</title>
        <authorList>
            <person name="Wang Y.-J."/>
        </authorList>
    </citation>
    <scope>NUCLEOTIDE SEQUENCE</scope>
    <source>
        <strain evidence="7">KB-2021</strain>
        <tissue evidence="7">Leaf</tissue>
    </source>
</reference>
<dbReference type="Pfam" id="PF04570">
    <property type="entry name" value="zf-FLZ"/>
    <property type="match status" value="1"/>
</dbReference>
<dbReference type="PANTHER" id="PTHR46057">
    <property type="entry name" value="FCS-LIKE ZINC FINGER 1-RELATED"/>
    <property type="match status" value="1"/>
</dbReference>
<feature type="region of interest" description="Disordered" evidence="5">
    <location>
        <begin position="128"/>
        <end position="154"/>
    </location>
</feature>
<dbReference type="Proteomes" id="UP001291623">
    <property type="component" value="Unassembled WGS sequence"/>
</dbReference>
<dbReference type="GO" id="GO:0008270">
    <property type="term" value="F:zinc ion binding"/>
    <property type="evidence" value="ECO:0007669"/>
    <property type="project" value="UniProtKB-KW"/>
</dbReference>
<name>A0AAE1VLZ8_9SOLA</name>
<evidence type="ECO:0000256" key="2">
    <source>
        <dbReference type="ARBA" id="ARBA00022723"/>
    </source>
</evidence>
<evidence type="ECO:0000256" key="1">
    <source>
        <dbReference type="ARBA" id="ARBA00009374"/>
    </source>
</evidence>
<keyword evidence="8" id="KW-1185">Reference proteome</keyword>
<dbReference type="AlphaFoldDB" id="A0AAE1VLZ8"/>
<evidence type="ECO:0000256" key="5">
    <source>
        <dbReference type="SAM" id="MobiDB-lite"/>
    </source>
</evidence>
<proteinExistence type="inferred from homology"/>
<dbReference type="InterPro" id="IPR007650">
    <property type="entry name" value="Zf-FLZ_dom"/>
</dbReference>
<organism evidence="7 8">
    <name type="scientific">Anisodus tanguticus</name>
    <dbReference type="NCBI Taxonomy" id="243964"/>
    <lineage>
        <taxon>Eukaryota</taxon>
        <taxon>Viridiplantae</taxon>
        <taxon>Streptophyta</taxon>
        <taxon>Embryophyta</taxon>
        <taxon>Tracheophyta</taxon>
        <taxon>Spermatophyta</taxon>
        <taxon>Magnoliopsida</taxon>
        <taxon>eudicotyledons</taxon>
        <taxon>Gunneridae</taxon>
        <taxon>Pentapetalae</taxon>
        <taxon>asterids</taxon>
        <taxon>lamiids</taxon>
        <taxon>Solanales</taxon>
        <taxon>Solanaceae</taxon>
        <taxon>Solanoideae</taxon>
        <taxon>Hyoscyameae</taxon>
        <taxon>Anisodus</taxon>
    </lineage>
</organism>
<sequence>MDSATKREPCFLDKNNNGLAALLENNHHNHNPLISRPLQKKSSLRNLSNCSMSSPRLGGGRRYYDARLEEEQPHFLEACFLCKKQLGHNKDIFMYRGDTPFCSEECRQEQIDMDEANEKKINLSASKAWREKDQTKSTTSPKNYHFRGGTVAAA</sequence>
<dbReference type="InterPro" id="IPR044533">
    <property type="entry name" value="FLZ1/2/3"/>
</dbReference>
<evidence type="ECO:0000313" key="8">
    <source>
        <dbReference type="Proteomes" id="UP001291623"/>
    </source>
</evidence>
<protein>
    <recommendedName>
        <fullName evidence="6">FLZ-type domain-containing protein</fullName>
    </recommendedName>
</protein>
<evidence type="ECO:0000256" key="4">
    <source>
        <dbReference type="PROSITE-ProRule" id="PRU01131"/>
    </source>
</evidence>
<evidence type="ECO:0000259" key="6">
    <source>
        <dbReference type="PROSITE" id="PS51795"/>
    </source>
</evidence>
<keyword evidence="3" id="KW-0863">Zinc-finger</keyword>
<keyword evidence="3" id="KW-0862">Zinc</keyword>
<feature type="zinc finger region" description="FLZ-type" evidence="4">
    <location>
        <begin position="74"/>
        <end position="118"/>
    </location>
</feature>
<dbReference type="PANTHER" id="PTHR46057:SF60">
    <property type="entry name" value="FLZ-TYPE DOMAIN-CONTAINING PROTEIN"/>
    <property type="match status" value="1"/>
</dbReference>
<evidence type="ECO:0000313" key="7">
    <source>
        <dbReference type="EMBL" id="KAK4365829.1"/>
    </source>
</evidence>
<comment type="similarity">
    <text evidence="1">Belongs to the FLZ family.</text>
</comment>
<feature type="domain" description="FLZ-type" evidence="6">
    <location>
        <begin position="74"/>
        <end position="118"/>
    </location>
</feature>
<accession>A0AAE1VLZ8</accession>
<keyword evidence="2" id="KW-0479">Metal-binding</keyword>
<comment type="caution">
    <text evidence="7">The sequence shown here is derived from an EMBL/GenBank/DDBJ whole genome shotgun (WGS) entry which is preliminary data.</text>
</comment>
<dbReference type="PROSITE" id="PS51795">
    <property type="entry name" value="ZF_FLZ"/>
    <property type="match status" value="1"/>
</dbReference>
<dbReference type="EMBL" id="JAVYJV010000007">
    <property type="protein sequence ID" value="KAK4365829.1"/>
    <property type="molecule type" value="Genomic_DNA"/>
</dbReference>
<evidence type="ECO:0000256" key="3">
    <source>
        <dbReference type="ARBA" id="ARBA00022771"/>
    </source>
</evidence>